<reference evidence="1" key="1">
    <citation type="journal article" date="2021" name="Environ. Microbiol.">
        <title>Gene family expansions and transcriptome signatures uncover fungal adaptations to wood decay.</title>
        <authorList>
            <person name="Hage H."/>
            <person name="Miyauchi S."/>
            <person name="Viragh M."/>
            <person name="Drula E."/>
            <person name="Min B."/>
            <person name="Chaduli D."/>
            <person name="Navarro D."/>
            <person name="Favel A."/>
            <person name="Norest M."/>
            <person name="Lesage-Meessen L."/>
            <person name="Balint B."/>
            <person name="Merenyi Z."/>
            <person name="de Eugenio L."/>
            <person name="Morin E."/>
            <person name="Martinez A.T."/>
            <person name="Baldrian P."/>
            <person name="Stursova M."/>
            <person name="Martinez M.J."/>
            <person name="Novotny C."/>
            <person name="Magnuson J.K."/>
            <person name="Spatafora J.W."/>
            <person name="Maurice S."/>
            <person name="Pangilinan J."/>
            <person name="Andreopoulos W."/>
            <person name="LaButti K."/>
            <person name="Hundley H."/>
            <person name="Na H."/>
            <person name="Kuo A."/>
            <person name="Barry K."/>
            <person name="Lipzen A."/>
            <person name="Henrissat B."/>
            <person name="Riley R."/>
            <person name="Ahrendt S."/>
            <person name="Nagy L.G."/>
            <person name="Grigoriev I.V."/>
            <person name="Martin F."/>
            <person name="Rosso M.N."/>
        </authorList>
    </citation>
    <scope>NUCLEOTIDE SEQUENCE</scope>
    <source>
        <strain evidence="1">CBS 384.51</strain>
    </source>
</reference>
<name>A0ACB8UNS5_9APHY</name>
<dbReference type="EMBL" id="MU274900">
    <property type="protein sequence ID" value="KAI0095140.1"/>
    <property type="molecule type" value="Genomic_DNA"/>
</dbReference>
<evidence type="ECO:0000313" key="2">
    <source>
        <dbReference type="Proteomes" id="UP001055072"/>
    </source>
</evidence>
<accession>A0ACB8UNS5</accession>
<sequence length="319" mass="34480">MSTIDLTSTDLQEILTFTTTLAHKAGNLILAGSQAILQSGNVDEKKNSVDLVTEYDVKVEELVKGELSKKYPNFDFIGEESYAAGQRPPLKDTPTFCVDPIDGTTNFVHGFPHVCVSIGLIYRKSPVLGVVYNPFLDQLYTGVKGQGAFLTQRGQGPLKLPLSVPRPLPSLSQALLGVEWGSDRTAHIVHIKGEAFARLAGNPKEGVEGGRMAHSLRSLGSAALNFCMVAQGGLDMYHEAGCWPWDITAGTIIAQEAGGLVAGGHGAPLDNNVNEAILTGRKYIVIRAIGDTKEETGFQAQQRLIRDYYEVVPDYEPPK</sequence>
<comment type="caution">
    <text evidence="1">The sequence shown here is derived from an EMBL/GenBank/DDBJ whole genome shotgun (WGS) entry which is preliminary data.</text>
</comment>
<protein>
    <submittedName>
        <fullName evidence="1">Uncharacterized protein</fullName>
    </submittedName>
</protein>
<gene>
    <name evidence="1" type="ORF">BDY19DRAFT_988905</name>
</gene>
<dbReference type="Proteomes" id="UP001055072">
    <property type="component" value="Unassembled WGS sequence"/>
</dbReference>
<evidence type="ECO:0000313" key="1">
    <source>
        <dbReference type="EMBL" id="KAI0095140.1"/>
    </source>
</evidence>
<keyword evidence="2" id="KW-1185">Reference proteome</keyword>
<organism evidence="1 2">
    <name type="scientific">Irpex rosettiformis</name>
    <dbReference type="NCBI Taxonomy" id="378272"/>
    <lineage>
        <taxon>Eukaryota</taxon>
        <taxon>Fungi</taxon>
        <taxon>Dikarya</taxon>
        <taxon>Basidiomycota</taxon>
        <taxon>Agaricomycotina</taxon>
        <taxon>Agaricomycetes</taxon>
        <taxon>Polyporales</taxon>
        <taxon>Irpicaceae</taxon>
        <taxon>Irpex</taxon>
    </lineage>
</organism>
<proteinExistence type="predicted"/>